<dbReference type="InterPro" id="IPR036249">
    <property type="entry name" value="Thioredoxin-like_sf"/>
</dbReference>
<dbReference type="PANTHER" id="PTHR42852:SF17">
    <property type="entry name" value="THIOREDOXIN-LIKE PROTEIN HI_1115"/>
    <property type="match status" value="1"/>
</dbReference>
<name>A0A810MVP0_9ACTN</name>
<organism evidence="4 5">
    <name type="scientific">Polymorphospora rubra</name>
    <dbReference type="NCBI Taxonomy" id="338584"/>
    <lineage>
        <taxon>Bacteria</taxon>
        <taxon>Bacillati</taxon>
        <taxon>Actinomycetota</taxon>
        <taxon>Actinomycetes</taxon>
        <taxon>Micromonosporales</taxon>
        <taxon>Micromonosporaceae</taxon>
        <taxon>Polymorphospora</taxon>
    </lineage>
</organism>
<dbReference type="SUPFAM" id="SSF52833">
    <property type="entry name" value="Thioredoxin-like"/>
    <property type="match status" value="1"/>
</dbReference>
<dbReference type="Pfam" id="PF00578">
    <property type="entry name" value="AhpC-TSA"/>
    <property type="match status" value="1"/>
</dbReference>
<evidence type="ECO:0000256" key="2">
    <source>
        <dbReference type="SAM" id="SignalP"/>
    </source>
</evidence>
<dbReference type="PANTHER" id="PTHR42852">
    <property type="entry name" value="THIOL:DISULFIDE INTERCHANGE PROTEIN DSBE"/>
    <property type="match status" value="1"/>
</dbReference>
<dbReference type="RefSeq" id="WP_212821597.1">
    <property type="nucleotide sequence ID" value="NZ_AP023359.1"/>
</dbReference>
<evidence type="ECO:0000256" key="1">
    <source>
        <dbReference type="SAM" id="MobiDB-lite"/>
    </source>
</evidence>
<dbReference type="PROSITE" id="PS51257">
    <property type="entry name" value="PROKAR_LIPOPROTEIN"/>
    <property type="match status" value="1"/>
</dbReference>
<dbReference type="InterPro" id="IPR000866">
    <property type="entry name" value="AhpC/TSA"/>
</dbReference>
<keyword evidence="2" id="KW-0732">Signal</keyword>
<dbReference type="Proteomes" id="UP000680866">
    <property type="component" value="Chromosome"/>
</dbReference>
<feature type="compositionally biased region" description="Low complexity" evidence="1">
    <location>
        <begin position="33"/>
        <end position="51"/>
    </location>
</feature>
<evidence type="ECO:0000313" key="5">
    <source>
        <dbReference type="Proteomes" id="UP000680866"/>
    </source>
</evidence>
<dbReference type="InterPro" id="IPR050553">
    <property type="entry name" value="Thioredoxin_ResA/DsbE_sf"/>
</dbReference>
<gene>
    <name evidence="4" type="ORF">Prubr_07340</name>
</gene>
<dbReference type="EMBL" id="AP023359">
    <property type="protein sequence ID" value="BCJ63713.1"/>
    <property type="molecule type" value="Genomic_DNA"/>
</dbReference>
<dbReference type="GO" id="GO:0016209">
    <property type="term" value="F:antioxidant activity"/>
    <property type="evidence" value="ECO:0007669"/>
    <property type="project" value="InterPro"/>
</dbReference>
<feature type="signal peptide" evidence="2">
    <location>
        <begin position="1"/>
        <end position="19"/>
    </location>
</feature>
<feature type="region of interest" description="Disordered" evidence="1">
    <location>
        <begin position="27"/>
        <end position="62"/>
    </location>
</feature>
<dbReference type="PROSITE" id="PS51352">
    <property type="entry name" value="THIOREDOXIN_2"/>
    <property type="match status" value="1"/>
</dbReference>
<dbReference type="InterPro" id="IPR013766">
    <property type="entry name" value="Thioredoxin_domain"/>
</dbReference>
<dbReference type="Gene3D" id="3.40.30.10">
    <property type="entry name" value="Glutaredoxin"/>
    <property type="match status" value="1"/>
</dbReference>
<keyword evidence="5" id="KW-1185">Reference proteome</keyword>
<proteinExistence type="predicted"/>
<sequence>MRKKLLPAILVAAALVLGACTGGDDTPEKRAGGAHALPGPAPTGLALKAPPTDSPTAPRFSATLTDGTDVDVSTLWADRPVVLTFFSSWCTICADRQDAMSELARTYQDRVVFLGVAGEDEADPLDEYLRTHKVEYPVVLDESMNVWRAYAVREPPAVVILSKDGRLLRGWPGGIDAATLDTQLKEHILG</sequence>
<feature type="chain" id="PRO_5038897445" description="Thioredoxin domain-containing protein" evidence="2">
    <location>
        <begin position="20"/>
        <end position="190"/>
    </location>
</feature>
<evidence type="ECO:0000259" key="3">
    <source>
        <dbReference type="PROSITE" id="PS51352"/>
    </source>
</evidence>
<protein>
    <recommendedName>
        <fullName evidence="3">Thioredoxin domain-containing protein</fullName>
    </recommendedName>
</protein>
<dbReference type="GO" id="GO:0016491">
    <property type="term" value="F:oxidoreductase activity"/>
    <property type="evidence" value="ECO:0007669"/>
    <property type="project" value="InterPro"/>
</dbReference>
<evidence type="ECO:0000313" key="4">
    <source>
        <dbReference type="EMBL" id="BCJ63713.1"/>
    </source>
</evidence>
<accession>A0A810MVP0</accession>
<feature type="domain" description="Thioredoxin" evidence="3">
    <location>
        <begin position="51"/>
        <end position="189"/>
    </location>
</feature>
<dbReference type="AlphaFoldDB" id="A0A810MVP0"/>
<dbReference type="KEGG" id="pry:Prubr_07340"/>
<dbReference type="CDD" id="cd02966">
    <property type="entry name" value="TlpA_like_family"/>
    <property type="match status" value="1"/>
</dbReference>
<reference evidence="4" key="1">
    <citation type="submission" date="2020-08" db="EMBL/GenBank/DDBJ databases">
        <title>Whole genome shotgun sequence of Polymorphospora rubra NBRC 101157.</title>
        <authorList>
            <person name="Komaki H."/>
            <person name="Tamura T."/>
        </authorList>
    </citation>
    <scope>NUCLEOTIDE SEQUENCE</scope>
    <source>
        <strain evidence="4">NBRC 101157</strain>
    </source>
</reference>